<evidence type="ECO:0000313" key="4">
    <source>
        <dbReference type="EMBL" id="RMX06551.1"/>
    </source>
</evidence>
<sequence>MHACILGSGIIGLATAYELHQRGCSVTVIDARPGPGEGASAGNGAQLSYSYVQPLADPAIWKQLPKLFLEPDSPLKFRLQADPRQWRWGLEFLAACNAGRSHATTRALLELAAHSRAGYDAMLAATGMSCDFAQPGKLVLYLSEAGVAGARQQVALQAQMGGSPQSVLGRDETLAIEPALTAYGPRIAGAVHTPSECVADCHLVCTGLAAWLAERGVRFLYGTEVQGIVSAGGRARAVRTSAGEIEADQFVVSLGWQSPQLLRPLGEHLPVYPLKGYSITLDVAEAPDAAAPRVSITDTSRKVVFARVGQRLRVAGMVELVGPDTRLDPTKIASLRNSTRAVFPSLQNTLTGDCAAWTGMRPATPTGLPITRAAQGTGNLWINTGHGALGFTLAFGSAAQLADAIVP</sequence>
<dbReference type="RefSeq" id="WP_122228053.1">
    <property type="nucleotide sequence ID" value="NZ_RDQO01000002.1"/>
</dbReference>
<accession>A0A3M6QUJ5</accession>
<evidence type="ECO:0000259" key="3">
    <source>
        <dbReference type="Pfam" id="PF01266"/>
    </source>
</evidence>
<dbReference type="GO" id="GO:0005886">
    <property type="term" value="C:plasma membrane"/>
    <property type="evidence" value="ECO:0007669"/>
    <property type="project" value="TreeGrafter"/>
</dbReference>
<keyword evidence="5" id="KW-1185">Reference proteome</keyword>
<gene>
    <name evidence="4" type="ORF">D8I35_08510</name>
</gene>
<dbReference type="Pfam" id="PF01266">
    <property type="entry name" value="DAO"/>
    <property type="match status" value="1"/>
</dbReference>
<proteinExistence type="inferred from homology"/>
<dbReference type="InterPro" id="IPR036188">
    <property type="entry name" value="FAD/NAD-bd_sf"/>
</dbReference>
<dbReference type="OrthoDB" id="18526at2"/>
<protein>
    <submittedName>
        <fullName evidence="4">FAD-dependent oxidoreductase</fullName>
    </submittedName>
</protein>
<organism evidence="4 5">
    <name type="scientific">Corticibacter populi</name>
    <dbReference type="NCBI Taxonomy" id="1550736"/>
    <lineage>
        <taxon>Bacteria</taxon>
        <taxon>Pseudomonadati</taxon>
        <taxon>Pseudomonadota</taxon>
        <taxon>Betaproteobacteria</taxon>
        <taxon>Burkholderiales</taxon>
        <taxon>Comamonadaceae</taxon>
        <taxon>Corticibacter</taxon>
    </lineage>
</organism>
<dbReference type="SUPFAM" id="SSF54373">
    <property type="entry name" value="FAD-linked reductases, C-terminal domain"/>
    <property type="match status" value="1"/>
</dbReference>
<evidence type="ECO:0000256" key="1">
    <source>
        <dbReference type="ARBA" id="ARBA00009410"/>
    </source>
</evidence>
<dbReference type="GO" id="GO:0005737">
    <property type="term" value="C:cytoplasm"/>
    <property type="evidence" value="ECO:0007669"/>
    <property type="project" value="TreeGrafter"/>
</dbReference>
<evidence type="ECO:0000313" key="5">
    <source>
        <dbReference type="Proteomes" id="UP000278006"/>
    </source>
</evidence>
<dbReference type="AlphaFoldDB" id="A0A3M6QUJ5"/>
<comment type="similarity">
    <text evidence="1">Belongs to the DadA oxidoreductase family.</text>
</comment>
<dbReference type="Proteomes" id="UP000278006">
    <property type="component" value="Unassembled WGS sequence"/>
</dbReference>
<comment type="caution">
    <text evidence="4">The sequence shown here is derived from an EMBL/GenBank/DDBJ whole genome shotgun (WGS) entry which is preliminary data.</text>
</comment>
<dbReference type="NCBIfam" id="NF001933">
    <property type="entry name" value="PRK00711.1"/>
    <property type="match status" value="1"/>
</dbReference>
<dbReference type="GO" id="GO:0055130">
    <property type="term" value="P:D-alanine catabolic process"/>
    <property type="evidence" value="ECO:0007669"/>
    <property type="project" value="TreeGrafter"/>
</dbReference>
<dbReference type="GO" id="GO:0008718">
    <property type="term" value="F:D-amino-acid dehydrogenase activity"/>
    <property type="evidence" value="ECO:0007669"/>
    <property type="project" value="TreeGrafter"/>
</dbReference>
<name>A0A3M6QUJ5_9BURK</name>
<keyword evidence="2" id="KW-0560">Oxidoreductase</keyword>
<evidence type="ECO:0000256" key="2">
    <source>
        <dbReference type="ARBA" id="ARBA00023002"/>
    </source>
</evidence>
<dbReference type="Gene3D" id="3.50.50.60">
    <property type="entry name" value="FAD/NAD(P)-binding domain"/>
    <property type="match status" value="2"/>
</dbReference>
<dbReference type="PANTHER" id="PTHR13847">
    <property type="entry name" value="SARCOSINE DEHYDROGENASE-RELATED"/>
    <property type="match status" value="1"/>
</dbReference>
<feature type="domain" description="FAD dependent oxidoreductase" evidence="3">
    <location>
        <begin position="3"/>
        <end position="403"/>
    </location>
</feature>
<reference evidence="4 5" key="1">
    <citation type="submission" date="2018-10" db="EMBL/GenBank/DDBJ databases">
        <title>Draft genome of Cortibacter populi DSM10536.</title>
        <authorList>
            <person name="Bernier A.-M."/>
            <person name="Bernard K."/>
        </authorList>
    </citation>
    <scope>NUCLEOTIDE SEQUENCE [LARGE SCALE GENOMIC DNA]</scope>
    <source>
        <strain evidence="4 5">DSM 105136</strain>
    </source>
</reference>
<dbReference type="Gene3D" id="3.30.9.10">
    <property type="entry name" value="D-Amino Acid Oxidase, subunit A, domain 2"/>
    <property type="match status" value="1"/>
</dbReference>
<dbReference type="EMBL" id="RDQO01000002">
    <property type="protein sequence ID" value="RMX06551.1"/>
    <property type="molecule type" value="Genomic_DNA"/>
</dbReference>
<dbReference type="PANTHER" id="PTHR13847:SF280">
    <property type="entry name" value="D-AMINO ACID DEHYDROGENASE"/>
    <property type="match status" value="1"/>
</dbReference>
<dbReference type="InterPro" id="IPR006076">
    <property type="entry name" value="FAD-dep_OxRdtase"/>
</dbReference>
<dbReference type="SUPFAM" id="SSF51905">
    <property type="entry name" value="FAD/NAD(P)-binding domain"/>
    <property type="match status" value="1"/>
</dbReference>